<comment type="catalytic activity">
    <reaction evidence="1 5 6">
        <text>[protein]-peptidylproline (omega=180) = [protein]-peptidylproline (omega=0)</text>
        <dbReference type="Rhea" id="RHEA:16237"/>
        <dbReference type="Rhea" id="RHEA-COMP:10747"/>
        <dbReference type="Rhea" id="RHEA-COMP:10748"/>
        <dbReference type="ChEBI" id="CHEBI:83833"/>
        <dbReference type="ChEBI" id="CHEBI:83834"/>
        <dbReference type="EC" id="5.2.1.8"/>
    </reaction>
</comment>
<gene>
    <name evidence="8" type="ORF">MM239_12045</name>
</gene>
<dbReference type="Gene3D" id="3.10.50.40">
    <property type="match status" value="1"/>
</dbReference>
<accession>A0ABS9V1Q3</accession>
<evidence type="ECO:0000313" key="9">
    <source>
        <dbReference type="Proteomes" id="UP001165489"/>
    </source>
</evidence>
<dbReference type="GO" id="GO:0003755">
    <property type="term" value="F:peptidyl-prolyl cis-trans isomerase activity"/>
    <property type="evidence" value="ECO:0007669"/>
    <property type="project" value="UniProtKB-EC"/>
</dbReference>
<organism evidence="8 9">
    <name type="scientific">Belliella filtrata</name>
    <dbReference type="NCBI Taxonomy" id="2923435"/>
    <lineage>
        <taxon>Bacteria</taxon>
        <taxon>Pseudomonadati</taxon>
        <taxon>Bacteroidota</taxon>
        <taxon>Cytophagia</taxon>
        <taxon>Cytophagales</taxon>
        <taxon>Cyclobacteriaceae</taxon>
        <taxon>Belliella</taxon>
    </lineage>
</organism>
<keyword evidence="3 5" id="KW-0697">Rotamase</keyword>
<evidence type="ECO:0000256" key="5">
    <source>
        <dbReference type="PROSITE-ProRule" id="PRU00277"/>
    </source>
</evidence>
<keyword evidence="4 5" id="KW-0413">Isomerase</keyword>
<proteinExistence type="inferred from homology"/>
<dbReference type="InterPro" id="IPR001179">
    <property type="entry name" value="PPIase_FKBP_dom"/>
</dbReference>
<evidence type="ECO:0000256" key="2">
    <source>
        <dbReference type="ARBA" id="ARBA00006577"/>
    </source>
</evidence>
<dbReference type="Pfam" id="PF00254">
    <property type="entry name" value="FKBP_C"/>
    <property type="match status" value="1"/>
</dbReference>
<dbReference type="PANTHER" id="PTHR43811:SF23">
    <property type="entry name" value="FKBP-TYPE 22 KDA PEPTIDYL-PROLYL CIS-TRANS ISOMERASE"/>
    <property type="match status" value="1"/>
</dbReference>
<dbReference type="SUPFAM" id="SSF54534">
    <property type="entry name" value="FKBP-like"/>
    <property type="match status" value="1"/>
</dbReference>
<dbReference type="Proteomes" id="UP001165489">
    <property type="component" value="Unassembled WGS sequence"/>
</dbReference>
<dbReference type="RefSeq" id="WP_241348498.1">
    <property type="nucleotide sequence ID" value="NZ_JAKZGP010000030.1"/>
</dbReference>
<dbReference type="PANTHER" id="PTHR43811">
    <property type="entry name" value="FKBP-TYPE PEPTIDYL-PROLYL CIS-TRANS ISOMERASE FKPA"/>
    <property type="match status" value="1"/>
</dbReference>
<comment type="caution">
    <text evidence="8">The sequence shown here is derived from an EMBL/GenBank/DDBJ whole genome shotgun (WGS) entry which is preliminary data.</text>
</comment>
<evidence type="ECO:0000256" key="6">
    <source>
        <dbReference type="RuleBase" id="RU003915"/>
    </source>
</evidence>
<dbReference type="EC" id="5.2.1.8" evidence="6"/>
<dbReference type="PROSITE" id="PS51257">
    <property type="entry name" value="PROKAR_LIPOPROTEIN"/>
    <property type="match status" value="1"/>
</dbReference>
<evidence type="ECO:0000313" key="8">
    <source>
        <dbReference type="EMBL" id="MCH7410130.1"/>
    </source>
</evidence>
<evidence type="ECO:0000256" key="4">
    <source>
        <dbReference type="ARBA" id="ARBA00023235"/>
    </source>
</evidence>
<feature type="domain" description="PPIase FKBP-type" evidence="7">
    <location>
        <begin position="79"/>
        <end position="184"/>
    </location>
</feature>
<evidence type="ECO:0000256" key="3">
    <source>
        <dbReference type="ARBA" id="ARBA00023110"/>
    </source>
</evidence>
<evidence type="ECO:0000256" key="1">
    <source>
        <dbReference type="ARBA" id="ARBA00000971"/>
    </source>
</evidence>
<keyword evidence="9" id="KW-1185">Reference proteome</keyword>
<evidence type="ECO:0000259" key="7">
    <source>
        <dbReference type="PROSITE" id="PS50059"/>
    </source>
</evidence>
<comment type="similarity">
    <text evidence="2 6">Belongs to the FKBP-type PPIase family.</text>
</comment>
<dbReference type="EMBL" id="JAKZGP010000030">
    <property type="protein sequence ID" value="MCH7410130.1"/>
    <property type="molecule type" value="Genomic_DNA"/>
</dbReference>
<name>A0ABS9V1Q3_9BACT</name>
<protein>
    <recommendedName>
        <fullName evidence="6">Peptidyl-prolyl cis-trans isomerase</fullName>
        <ecNumber evidence="6">5.2.1.8</ecNumber>
    </recommendedName>
</protein>
<sequence length="184" mass="20237">MKKIKLILLIPILAFISCEEMNPFGPPPYDIEGNLARDREIVDEYLANTPIDSLYRVHDPSGVIVIVQEEGTGSRPTTNNVVYTNYIGSLLDGSVFDTNIEAVARENDLHSENSTYNPLVFTIPALNSTGSTIQGFGLGFRRLRSGSKGVLIIPSPYGYRDSGSNENIPPNSVLRFDVEFLGLD</sequence>
<dbReference type="InterPro" id="IPR046357">
    <property type="entry name" value="PPIase_dom_sf"/>
</dbReference>
<dbReference type="PROSITE" id="PS50059">
    <property type="entry name" value="FKBP_PPIASE"/>
    <property type="match status" value="1"/>
</dbReference>
<reference evidence="8" key="1">
    <citation type="submission" date="2022-03" db="EMBL/GenBank/DDBJ databases">
        <title>De novo assembled genomes of Belliella spp. (Cyclobacteriaceae) strains.</title>
        <authorList>
            <person name="Szabo A."/>
            <person name="Korponai K."/>
            <person name="Felfoldi T."/>
        </authorList>
    </citation>
    <scope>NUCLEOTIDE SEQUENCE</scope>
    <source>
        <strain evidence="8">DSM 111904</strain>
    </source>
</reference>